<dbReference type="RefSeq" id="WP_204892019.1">
    <property type="nucleotide sequence ID" value="NZ_JBHUFW010000005.1"/>
</dbReference>
<gene>
    <name evidence="2" type="ORF">ACFSDB_09280</name>
</gene>
<proteinExistence type="predicted"/>
<reference evidence="3" key="1">
    <citation type="journal article" date="2019" name="Int. J. Syst. Evol. Microbiol.">
        <title>The Global Catalogue of Microorganisms (GCM) 10K type strain sequencing project: providing services to taxonomists for standard genome sequencing and annotation.</title>
        <authorList>
            <consortium name="The Broad Institute Genomics Platform"/>
            <consortium name="The Broad Institute Genome Sequencing Center for Infectious Disease"/>
            <person name="Wu L."/>
            <person name="Ma J."/>
        </authorList>
    </citation>
    <scope>NUCLEOTIDE SEQUENCE [LARGE SCALE GENOMIC DNA]</scope>
    <source>
        <strain evidence="3">CGMCC 1.15475</strain>
    </source>
</reference>
<dbReference type="Proteomes" id="UP001597273">
    <property type="component" value="Unassembled WGS sequence"/>
</dbReference>
<evidence type="ECO:0000256" key="1">
    <source>
        <dbReference type="SAM" id="SignalP"/>
    </source>
</evidence>
<keyword evidence="3" id="KW-1185">Reference proteome</keyword>
<comment type="caution">
    <text evidence="2">The sequence shown here is derived from an EMBL/GenBank/DDBJ whole genome shotgun (WGS) entry which is preliminary data.</text>
</comment>
<protein>
    <submittedName>
        <fullName evidence="2">Uncharacterized protein</fullName>
    </submittedName>
</protein>
<sequence>MKRLRITGLAILVLVLAGCADPMPEEMPADFDFRLSYGVHGNKGMDTFRDVAVKDLVEDGSAEANVVLSEEEMETVYRQLAEINVIGDLDLVEKPRCQASPSTLSTWQIVANGETAEFAYGNDCGFEPRDVRKLRALELEIHDMVTSKEAYQALPEARGAYE</sequence>
<feature type="chain" id="PRO_5046282562" evidence="1">
    <location>
        <begin position="21"/>
        <end position="162"/>
    </location>
</feature>
<dbReference type="EMBL" id="JBHUFW010000005">
    <property type="protein sequence ID" value="MFD1863123.1"/>
    <property type="molecule type" value="Genomic_DNA"/>
</dbReference>
<accession>A0ABW4QHQ0</accession>
<name>A0ABW4QHQ0_9BACL</name>
<feature type="signal peptide" evidence="1">
    <location>
        <begin position="1"/>
        <end position="20"/>
    </location>
</feature>
<dbReference type="PROSITE" id="PS51257">
    <property type="entry name" value="PROKAR_LIPOPROTEIN"/>
    <property type="match status" value="1"/>
</dbReference>
<organism evidence="2 3">
    <name type="scientific">Planococcus chinensis</name>
    <dbReference type="NCBI Taxonomy" id="272917"/>
    <lineage>
        <taxon>Bacteria</taxon>
        <taxon>Bacillati</taxon>
        <taxon>Bacillota</taxon>
        <taxon>Bacilli</taxon>
        <taxon>Bacillales</taxon>
        <taxon>Caryophanaceae</taxon>
        <taxon>Planococcus</taxon>
    </lineage>
</organism>
<keyword evidence="1" id="KW-0732">Signal</keyword>
<evidence type="ECO:0000313" key="2">
    <source>
        <dbReference type="EMBL" id="MFD1863123.1"/>
    </source>
</evidence>
<evidence type="ECO:0000313" key="3">
    <source>
        <dbReference type="Proteomes" id="UP001597273"/>
    </source>
</evidence>